<name>A0A7I9ZM41_9MYCO</name>
<dbReference type="Gene3D" id="3.40.50.2000">
    <property type="entry name" value="Glycogen Phosphorylase B"/>
    <property type="match status" value="2"/>
</dbReference>
<organism evidence="1 2">
    <name type="scientific">Mycolicibacterium hippocampi</name>
    <dbReference type="NCBI Taxonomy" id="659824"/>
    <lineage>
        <taxon>Bacteria</taxon>
        <taxon>Bacillati</taxon>
        <taxon>Actinomycetota</taxon>
        <taxon>Actinomycetes</taxon>
        <taxon>Mycobacteriales</taxon>
        <taxon>Mycobacteriaceae</taxon>
        <taxon>Mycolicibacterium</taxon>
    </lineage>
</organism>
<sequence>MAGVILGCAATWVERSIARGAAAVVPITEAFVSQLDEWRVGRERVCVISNWAALEELPLRARNNAWTKDHELVEVPVLMYAGTIGLKHDPSAIAKLARHSPPDCRVVVVSQGAGRDWLEINARDETRLRFLDYQPFEQLPDMLASADVLLVMLERNASRYSVPSKALSYMCAGRPVLALLPSDNAIALMIKSAGAGFVVSPDDPSEAAAALNRLLSDSSLRAEMGTAARRYAERNFNIEDVADRFEAVIDKALMRHAG</sequence>
<dbReference type="PANTHER" id="PTHR45947">
    <property type="entry name" value="SULFOQUINOVOSYL TRANSFERASE SQD2"/>
    <property type="match status" value="1"/>
</dbReference>
<dbReference type="Pfam" id="PF13692">
    <property type="entry name" value="Glyco_trans_1_4"/>
    <property type="match status" value="1"/>
</dbReference>
<dbReference type="SUPFAM" id="SSF53756">
    <property type="entry name" value="UDP-Glycosyltransferase/glycogen phosphorylase"/>
    <property type="match status" value="1"/>
</dbReference>
<dbReference type="InterPro" id="IPR050194">
    <property type="entry name" value="Glycosyltransferase_grp1"/>
</dbReference>
<evidence type="ECO:0000313" key="1">
    <source>
        <dbReference type="EMBL" id="GFH01923.1"/>
    </source>
</evidence>
<dbReference type="PANTHER" id="PTHR45947:SF3">
    <property type="entry name" value="SULFOQUINOVOSYL TRANSFERASE SQD2"/>
    <property type="match status" value="1"/>
</dbReference>
<comment type="caution">
    <text evidence="1">The sequence shown here is derived from an EMBL/GenBank/DDBJ whole genome shotgun (WGS) entry which is preliminary data.</text>
</comment>
<dbReference type="AlphaFoldDB" id="A0A7I9ZM41"/>
<keyword evidence="2" id="KW-1185">Reference proteome</keyword>
<dbReference type="EMBL" id="BLLB01000002">
    <property type="protein sequence ID" value="GFH01923.1"/>
    <property type="molecule type" value="Genomic_DNA"/>
</dbReference>
<proteinExistence type="predicted"/>
<accession>A0A7I9ZM41</accession>
<dbReference type="Proteomes" id="UP000465304">
    <property type="component" value="Unassembled WGS sequence"/>
</dbReference>
<dbReference type="GO" id="GO:0016758">
    <property type="term" value="F:hexosyltransferase activity"/>
    <property type="evidence" value="ECO:0007669"/>
    <property type="project" value="TreeGrafter"/>
</dbReference>
<protein>
    <recommendedName>
        <fullName evidence="3">Glycosyl transferase</fullName>
    </recommendedName>
</protein>
<dbReference type="CDD" id="cd03794">
    <property type="entry name" value="GT4_WbuB-like"/>
    <property type="match status" value="1"/>
</dbReference>
<gene>
    <name evidence="1" type="ORF">MHIP_24060</name>
</gene>
<evidence type="ECO:0008006" key="3">
    <source>
        <dbReference type="Google" id="ProtNLM"/>
    </source>
</evidence>
<evidence type="ECO:0000313" key="2">
    <source>
        <dbReference type="Proteomes" id="UP000465304"/>
    </source>
</evidence>
<reference evidence="1 2" key="1">
    <citation type="journal article" date="2019" name="Emerg. Microbes Infect.">
        <title>Comprehensive subspecies identification of 175 nontuberculous mycobacteria species based on 7547 genomic profiles.</title>
        <authorList>
            <person name="Matsumoto Y."/>
            <person name="Kinjo T."/>
            <person name="Motooka D."/>
            <person name="Nabeya D."/>
            <person name="Jung N."/>
            <person name="Uechi K."/>
            <person name="Horii T."/>
            <person name="Iida T."/>
            <person name="Fujita J."/>
            <person name="Nakamura S."/>
        </authorList>
    </citation>
    <scope>NUCLEOTIDE SEQUENCE [LARGE SCALE GENOMIC DNA]</scope>
    <source>
        <strain evidence="1 2">JCM 30996</strain>
    </source>
</reference>